<name>A0A7X6PRC1_9CORY</name>
<evidence type="ECO:0000256" key="2">
    <source>
        <dbReference type="ARBA" id="ARBA00022419"/>
    </source>
</evidence>
<reference evidence="5 6" key="1">
    <citation type="journal article" date="2020" name="Biotechnol. Biofuels">
        <title>New insights from the biogas microbiome by comprehensive genome-resolved metagenomics of nearly 1600 species originating from multiple anaerobic digesters.</title>
        <authorList>
            <person name="Campanaro S."/>
            <person name="Treu L."/>
            <person name="Rodriguez-R L.M."/>
            <person name="Kovalovszki A."/>
            <person name="Ziels R.M."/>
            <person name="Maus I."/>
            <person name="Zhu X."/>
            <person name="Kougias P.G."/>
            <person name="Basile A."/>
            <person name="Luo G."/>
            <person name="Schluter A."/>
            <person name="Konstantinidis K.T."/>
            <person name="Angelidaki I."/>
        </authorList>
    </citation>
    <scope>NUCLEOTIDE SEQUENCE [LARGE SCALE GENOMIC DNA]</scope>
    <source>
        <strain evidence="5">AS15tlH2ME_198</strain>
    </source>
</reference>
<dbReference type="PROSITE" id="PS00781">
    <property type="entry name" value="PEPCASE_1"/>
    <property type="match status" value="1"/>
</dbReference>
<sequence>MTVRDHLQEDIRYLGRILGQVIAEQEGEDVFNLVEHARQQAFEVAKGNASLEVLVDLFRNIEPERATPVIRAFSHFALMANLAEDIHDDFHRERILDEGGAPDSTLNATWEKFREAGVSAADIERSLSAALVAPVLTAHPTETRRRTVFDAQKHITELMLQRHAVQDAEPNARTEDRLAEIERNIRRRMTILWQTALIRQARPRIEDEIEVGLRYYTLSLLREIPALNRHVVDTLTERFGADLRNSAGQAIVRPGSWIGGDHDGNPFVTADTLDYASRRAAQTVLKYYVTQLHALEHELSLSDRMTSVTVELVALAGRGKNDVPSRVDEPYRRAVHGVRGRILATTAALIGEDAVEG</sequence>
<comment type="function">
    <text evidence="1">Forms oxaloacetate, a four-carbon dicarboxylic acid source for the tricarboxylic acid cycle.</text>
</comment>
<dbReference type="GO" id="GO:0006099">
    <property type="term" value="P:tricarboxylic acid cycle"/>
    <property type="evidence" value="ECO:0007669"/>
    <property type="project" value="InterPro"/>
</dbReference>
<dbReference type="PANTHER" id="PTHR30523">
    <property type="entry name" value="PHOSPHOENOLPYRUVATE CARBOXYLASE"/>
    <property type="match status" value="1"/>
</dbReference>
<proteinExistence type="predicted"/>
<comment type="caution">
    <text evidence="5">The sequence shown here is derived from an EMBL/GenBank/DDBJ whole genome shotgun (WGS) entry which is preliminary data.</text>
</comment>
<dbReference type="EMBL" id="JAAZHI010000221">
    <property type="protein sequence ID" value="NLA56849.1"/>
    <property type="molecule type" value="Genomic_DNA"/>
</dbReference>
<dbReference type="GO" id="GO:0005829">
    <property type="term" value="C:cytosol"/>
    <property type="evidence" value="ECO:0007669"/>
    <property type="project" value="TreeGrafter"/>
</dbReference>
<feature type="non-terminal residue" evidence="5">
    <location>
        <position position="357"/>
    </location>
</feature>
<evidence type="ECO:0000313" key="6">
    <source>
        <dbReference type="Proteomes" id="UP000557899"/>
    </source>
</evidence>
<keyword evidence="5" id="KW-0670">Pyruvate</keyword>
<accession>A0A7X6PRC1</accession>
<evidence type="ECO:0000313" key="5">
    <source>
        <dbReference type="EMBL" id="NLA56849.1"/>
    </source>
</evidence>
<dbReference type="Pfam" id="PF00311">
    <property type="entry name" value="PEPcase"/>
    <property type="match status" value="1"/>
</dbReference>
<dbReference type="InterPro" id="IPR021135">
    <property type="entry name" value="PEP_COase"/>
</dbReference>
<organism evidence="5 6">
    <name type="scientific">Corynebacterium humireducens</name>
    <dbReference type="NCBI Taxonomy" id="1223514"/>
    <lineage>
        <taxon>Bacteria</taxon>
        <taxon>Bacillati</taxon>
        <taxon>Actinomycetota</taxon>
        <taxon>Actinomycetes</taxon>
        <taxon>Mycobacteriales</taxon>
        <taxon>Corynebacteriaceae</taxon>
        <taxon>Corynebacterium</taxon>
    </lineage>
</organism>
<evidence type="ECO:0000256" key="3">
    <source>
        <dbReference type="ARBA" id="ARBA00048995"/>
    </source>
</evidence>
<feature type="active site" evidence="4">
    <location>
        <position position="139"/>
    </location>
</feature>
<comment type="catalytic activity">
    <reaction evidence="3">
        <text>oxaloacetate + phosphate = phosphoenolpyruvate + hydrogencarbonate</text>
        <dbReference type="Rhea" id="RHEA:28370"/>
        <dbReference type="ChEBI" id="CHEBI:16452"/>
        <dbReference type="ChEBI" id="CHEBI:17544"/>
        <dbReference type="ChEBI" id="CHEBI:43474"/>
        <dbReference type="ChEBI" id="CHEBI:58702"/>
        <dbReference type="EC" id="4.1.1.31"/>
    </reaction>
</comment>
<dbReference type="InterPro" id="IPR015813">
    <property type="entry name" value="Pyrv/PenolPyrv_kinase-like_dom"/>
</dbReference>
<evidence type="ECO:0000256" key="4">
    <source>
        <dbReference type="PROSITE-ProRule" id="PRU10111"/>
    </source>
</evidence>
<dbReference type="PANTHER" id="PTHR30523:SF6">
    <property type="entry name" value="PHOSPHOENOLPYRUVATE CARBOXYLASE"/>
    <property type="match status" value="1"/>
</dbReference>
<dbReference type="InterPro" id="IPR018129">
    <property type="entry name" value="PEP_COase_Lys_AS"/>
</dbReference>
<gene>
    <name evidence="5" type="ORF">GX859_11270</name>
</gene>
<protein>
    <recommendedName>
        <fullName evidence="2">Phosphoenolpyruvate carboxylase</fullName>
    </recommendedName>
</protein>
<dbReference type="GO" id="GO:0015977">
    <property type="term" value="P:carbon fixation"/>
    <property type="evidence" value="ECO:0007669"/>
    <property type="project" value="InterPro"/>
</dbReference>
<dbReference type="GO" id="GO:0008964">
    <property type="term" value="F:phosphoenolpyruvate carboxylase activity"/>
    <property type="evidence" value="ECO:0007669"/>
    <property type="project" value="UniProtKB-EC"/>
</dbReference>
<dbReference type="PRINTS" id="PR00150">
    <property type="entry name" value="PEPCARBXLASE"/>
</dbReference>
<dbReference type="AlphaFoldDB" id="A0A7X6PRC1"/>
<dbReference type="Proteomes" id="UP000557899">
    <property type="component" value="Unassembled WGS sequence"/>
</dbReference>
<dbReference type="SUPFAM" id="SSF51621">
    <property type="entry name" value="Phosphoenolpyruvate/pyruvate domain"/>
    <property type="match status" value="1"/>
</dbReference>
<evidence type="ECO:0000256" key="1">
    <source>
        <dbReference type="ARBA" id="ARBA00003670"/>
    </source>
</evidence>